<organism evidence="1 2">
    <name type="scientific">Dioszegia hungarica</name>
    <dbReference type="NCBI Taxonomy" id="4972"/>
    <lineage>
        <taxon>Eukaryota</taxon>
        <taxon>Fungi</taxon>
        <taxon>Dikarya</taxon>
        <taxon>Basidiomycota</taxon>
        <taxon>Agaricomycotina</taxon>
        <taxon>Tremellomycetes</taxon>
        <taxon>Tremellales</taxon>
        <taxon>Bulleribasidiaceae</taxon>
        <taxon>Dioszegia</taxon>
    </lineage>
</organism>
<evidence type="ECO:0000313" key="2">
    <source>
        <dbReference type="Proteomes" id="UP001164286"/>
    </source>
</evidence>
<dbReference type="EMBL" id="JAKWFO010000005">
    <property type="protein sequence ID" value="KAI9636230.1"/>
    <property type="molecule type" value="Genomic_DNA"/>
</dbReference>
<name>A0AA38H9R7_9TREE</name>
<dbReference type="RefSeq" id="XP_052946007.1">
    <property type="nucleotide sequence ID" value="XM_053093154.1"/>
</dbReference>
<dbReference type="AlphaFoldDB" id="A0AA38H9R7"/>
<accession>A0AA38H9R7</accession>
<sequence>MIRNALATLGGPSRLRFAAQRSYAGPNVVRTFQTTRPALKKRRTVEVEEDVDSAEAEDEALFDDDAGVTAPGTIVDRKTQRENIKSSILAAVAVKGKERRVAGASLPIGSLRKVAQLSESAEDVEELRGVLRTWRVLGKKVTTQTAVEIIGRCCNLGRPDLAKELSQDRVQYGFPEVPSAAQFTIDAALANFSPAPVSASGEAALPA</sequence>
<evidence type="ECO:0000313" key="1">
    <source>
        <dbReference type="EMBL" id="KAI9636230.1"/>
    </source>
</evidence>
<protein>
    <submittedName>
        <fullName evidence="1">Uncharacterized protein</fullName>
    </submittedName>
</protein>
<reference evidence="1" key="1">
    <citation type="journal article" date="2022" name="G3 (Bethesda)">
        <title>High quality genome of the basidiomycete yeast Dioszegia hungarica PDD-24b-2 isolated from cloud water.</title>
        <authorList>
            <person name="Jarrige D."/>
            <person name="Haridas S."/>
            <person name="Bleykasten-Grosshans C."/>
            <person name="Joly M."/>
            <person name="Nadalig T."/>
            <person name="Sancelme M."/>
            <person name="Vuilleumier S."/>
            <person name="Grigoriev I.V."/>
            <person name="Amato P."/>
            <person name="Bringel F."/>
        </authorList>
    </citation>
    <scope>NUCLEOTIDE SEQUENCE</scope>
    <source>
        <strain evidence="1">PDD-24b-2</strain>
    </source>
</reference>
<comment type="caution">
    <text evidence="1">The sequence shown here is derived from an EMBL/GenBank/DDBJ whole genome shotgun (WGS) entry which is preliminary data.</text>
</comment>
<keyword evidence="2" id="KW-1185">Reference proteome</keyword>
<proteinExistence type="predicted"/>
<gene>
    <name evidence="1" type="ORF">MKK02DRAFT_44934</name>
</gene>
<dbReference type="GeneID" id="77732359"/>
<dbReference type="Proteomes" id="UP001164286">
    <property type="component" value="Unassembled WGS sequence"/>
</dbReference>